<dbReference type="AlphaFoldDB" id="A0A8B8LMW6"/>
<evidence type="ECO:0000256" key="1">
    <source>
        <dbReference type="ARBA" id="ARBA00004251"/>
    </source>
</evidence>
<feature type="domain" description="Leucine-rich repeat-containing N-terminal plant-type" evidence="14">
    <location>
        <begin position="992"/>
        <end position="1032"/>
    </location>
</feature>
<keyword evidence="6 13" id="KW-0732">Signal</keyword>
<keyword evidence="8 12" id="KW-1133">Transmembrane helix</keyword>
<dbReference type="Pfam" id="PF00560">
    <property type="entry name" value="LRR_1"/>
    <property type="match status" value="7"/>
</dbReference>
<dbReference type="Proteomes" id="UP000694853">
    <property type="component" value="Unplaced"/>
</dbReference>
<reference evidence="16" key="1">
    <citation type="journal article" date="2019" name="Toxins">
        <title>Detection of Abrin-Like and Prepropulchellin-Like Toxin Genes and Transcripts Using Whole Genome Sequencing and Full-Length Transcript Sequencing of Abrus precatorius.</title>
        <authorList>
            <person name="Hovde B.T."/>
            <person name="Daligault H.E."/>
            <person name="Hanschen E.R."/>
            <person name="Kunde Y.A."/>
            <person name="Johnson M.B."/>
            <person name="Starkenburg S.R."/>
            <person name="Johnson S.L."/>
        </authorList>
    </citation>
    <scope>NUCLEOTIDE SEQUENCE [LARGE SCALE GENOMIC DNA]</scope>
</reference>
<comment type="subcellular location">
    <subcellularLocation>
        <location evidence="1">Cell membrane</location>
        <topology evidence="1">Single-pass type I membrane protein</topology>
    </subcellularLocation>
</comment>
<dbReference type="OrthoDB" id="1600340at2759"/>
<evidence type="ECO:0000313" key="16">
    <source>
        <dbReference type="Proteomes" id="UP000694853"/>
    </source>
</evidence>
<evidence type="ECO:0000256" key="12">
    <source>
        <dbReference type="SAM" id="Phobius"/>
    </source>
</evidence>
<dbReference type="Pfam" id="PF23598">
    <property type="entry name" value="LRR_14"/>
    <property type="match status" value="2"/>
</dbReference>
<dbReference type="FunFam" id="3.80.10.10:FF:000095">
    <property type="entry name" value="LRR receptor-like serine/threonine-protein kinase GSO1"/>
    <property type="match status" value="2"/>
</dbReference>
<evidence type="ECO:0000256" key="4">
    <source>
        <dbReference type="ARBA" id="ARBA00022614"/>
    </source>
</evidence>
<evidence type="ECO:0000313" key="17">
    <source>
        <dbReference type="RefSeq" id="XP_027357267.1"/>
    </source>
</evidence>
<evidence type="ECO:0000256" key="9">
    <source>
        <dbReference type="ARBA" id="ARBA00023136"/>
    </source>
</evidence>
<keyword evidence="3" id="KW-1003">Cell membrane</keyword>
<dbReference type="InterPro" id="IPR032675">
    <property type="entry name" value="LRR_dom_sf"/>
</dbReference>
<dbReference type="InterPro" id="IPR013210">
    <property type="entry name" value="LRR_N_plant-typ"/>
</dbReference>
<dbReference type="GO" id="GO:0005886">
    <property type="term" value="C:plasma membrane"/>
    <property type="evidence" value="ECO:0007669"/>
    <property type="project" value="UniProtKB-SubCell"/>
</dbReference>
<sequence>MNSSVLNLVCLALLTFPIVICKASRDVVCIPSESETLVKLKDHLIDPSNRLSSWNATANTNCCEWLGVVCSNITAHVVELHLSISPPSDEYDDVGYDAFVKSRFGGEINPCLVDLKHLNYLDLSGNDFGGMQIPTFIGAMTSLTYLNLSHAGFNGKIPPQFGNLTSLLYLDLGSNAISGEIPYQIGNLTNLVHLRLASNFSGLLFAENLRWLSGLSNLQYVDLEGANLSKSFDWLQTLSALPSLTDLHLAECILHPYDHDQPSLLNFSSLLTLDLSLTQYSSVVPKWIFGMRRLVSLQLSDNYFNGPIPDGLQNLTLLENLALHTNSFSSSLPDWIYSFRHLKFLDLAFNNLCGNISDALGNLTSLVELDFSENQIEGIIPTSLGNLCDIRELLDFSVNSIHGALPRSFGKLSSLRVLDLSNNQFNGNPFESLGSLSKLSFLFIGHNRFQGAVKEDDLANLTNLQKFHARGNNFSLKVAPNWRPTFQVVELILSSWNLGPKFPSWIQSQKYLEYLEISNAGISDSIPTWFWEPFSQAHYLNLSGNNIHGELANTLKKPISIESLDLSSNHLHGKLPCLSTTVQWLDLSGNKFSGSMTDFLCNNLDSPKLSLEFLNLASNNLSGEIPNCWTLWPALKVINLQSNHFVGNLPPSMGSLVWLEALKVSNNTLSGEFPSSLKNNTMLISLHLGKNRLTGIIPEWVGKRLLNLKILCLHANNFWGHIPNQICEMSLLQVLDLARNNLSGNIPNCFNHLNAMALNNRITDSFIYCQVINLAGDACVVSVLLWLKGRADRYRNNLGLVTSIDLSNNKLSGEIPRELTNLSGLYFLNLSHNQLSGHIPPSIGSMGSLLSIDFSRNQLSGEIPSSMTKLTFLSMLDLSYNHLKGEIPTGPQLQTFEASNFIGNNLCGPPLPVNCSLNGQAPHDDHKGRESDGHGVNGFFVSMIFGFVIGFWLVVAPLFIYRSYRFAYFRLVDNVWFKLRNVLASRDAVCIPSESETLVKLKDNLIDPSNRLSSWNATANTNCCEWLGVVCSNITVHVVELHLSITPPSDEYDDVGYDAFVKSRFGGEINPSLVDLKHLNYLDLSGNDFGGMQIPTFIGAITSLTYLETVFAENLDWLSGLSNLQYVDLGGANLSQSFDWLQTLSAPPSLTELHLSDCILRPYDQPSLLNFSSLLTLDLSLTSSSVVPKWIFGLRILVSLQLSSNRFQGLILVLEIDTNF</sequence>
<reference evidence="17" key="2">
    <citation type="submission" date="2025-08" db="UniProtKB">
        <authorList>
            <consortium name="RefSeq"/>
        </authorList>
    </citation>
    <scope>IDENTIFICATION</scope>
    <source>
        <tissue evidence="17">Young leaves</tissue>
    </source>
</reference>
<keyword evidence="16" id="KW-1185">Reference proteome</keyword>
<keyword evidence="11" id="KW-0325">Glycoprotein</keyword>
<evidence type="ECO:0000256" key="13">
    <source>
        <dbReference type="SAM" id="SignalP"/>
    </source>
</evidence>
<dbReference type="PANTHER" id="PTHR48063">
    <property type="entry name" value="LRR RECEPTOR-LIKE KINASE"/>
    <property type="match status" value="1"/>
</dbReference>
<dbReference type="SUPFAM" id="SSF52058">
    <property type="entry name" value="L domain-like"/>
    <property type="match status" value="2"/>
</dbReference>
<protein>
    <submittedName>
        <fullName evidence="17">Receptor-like protein EIX2</fullName>
    </submittedName>
</protein>
<keyword evidence="4" id="KW-0433">Leucine-rich repeat</keyword>
<dbReference type="InterPro" id="IPR055414">
    <property type="entry name" value="LRR_R13L4/SHOC2-like"/>
</dbReference>
<dbReference type="Gene3D" id="3.80.10.10">
    <property type="entry name" value="Ribonuclease Inhibitor"/>
    <property type="match status" value="4"/>
</dbReference>
<evidence type="ECO:0000256" key="10">
    <source>
        <dbReference type="ARBA" id="ARBA00023170"/>
    </source>
</evidence>
<evidence type="ECO:0000256" key="11">
    <source>
        <dbReference type="ARBA" id="ARBA00023180"/>
    </source>
</evidence>
<feature type="transmembrane region" description="Helical" evidence="12">
    <location>
        <begin position="939"/>
        <end position="961"/>
    </location>
</feature>
<gene>
    <name evidence="17" type="primary">LOC113866659</name>
</gene>
<evidence type="ECO:0000259" key="14">
    <source>
        <dbReference type="Pfam" id="PF08263"/>
    </source>
</evidence>
<feature type="signal peptide" evidence="13">
    <location>
        <begin position="1"/>
        <end position="23"/>
    </location>
</feature>
<evidence type="ECO:0000256" key="3">
    <source>
        <dbReference type="ARBA" id="ARBA00022475"/>
    </source>
</evidence>
<feature type="domain" description="Leucine-rich repeat-containing N-terminal plant-type" evidence="14">
    <location>
        <begin position="31"/>
        <end position="71"/>
    </location>
</feature>
<accession>A0A8B8LMW6</accession>
<dbReference type="Pfam" id="PF13516">
    <property type="entry name" value="LRR_6"/>
    <property type="match status" value="1"/>
</dbReference>
<evidence type="ECO:0000256" key="5">
    <source>
        <dbReference type="ARBA" id="ARBA00022692"/>
    </source>
</evidence>
<comment type="similarity">
    <text evidence="2">Belongs to the RLP family.</text>
</comment>
<dbReference type="Pfam" id="PF08263">
    <property type="entry name" value="LRRNT_2"/>
    <property type="match status" value="2"/>
</dbReference>
<evidence type="ECO:0000259" key="15">
    <source>
        <dbReference type="Pfam" id="PF23598"/>
    </source>
</evidence>
<keyword evidence="9 12" id="KW-0472">Membrane</keyword>
<feature type="chain" id="PRO_5034118456" evidence="13">
    <location>
        <begin position="24"/>
        <end position="1220"/>
    </location>
</feature>
<dbReference type="PANTHER" id="PTHR48063:SF63">
    <property type="entry name" value="LEUCINE-RICH RECEPTOR-LIKE KINASE FAMILY PROTEIN"/>
    <property type="match status" value="1"/>
</dbReference>
<evidence type="ECO:0000256" key="2">
    <source>
        <dbReference type="ARBA" id="ARBA00009592"/>
    </source>
</evidence>
<dbReference type="KEGG" id="aprc:113866659"/>
<dbReference type="SMART" id="SM00369">
    <property type="entry name" value="LRR_TYP"/>
    <property type="match status" value="9"/>
</dbReference>
<dbReference type="RefSeq" id="XP_027357267.1">
    <property type="nucleotide sequence ID" value="XM_027501466.1"/>
</dbReference>
<dbReference type="InterPro" id="IPR003591">
    <property type="entry name" value="Leu-rich_rpt_typical-subtyp"/>
</dbReference>
<evidence type="ECO:0000256" key="8">
    <source>
        <dbReference type="ARBA" id="ARBA00022989"/>
    </source>
</evidence>
<proteinExistence type="inferred from homology"/>
<feature type="domain" description="Disease resistance R13L4/SHOC-2-like LRR" evidence="15">
    <location>
        <begin position="337"/>
        <end position="518"/>
    </location>
</feature>
<dbReference type="GeneID" id="113866659"/>
<feature type="domain" description="Disease resistance R13L4/SHOC-2-like LRR" evidence="15">
    <location>
        <begin position="112"/>
        <end position="250"/>
    </location>
</feature>
<keyword evidence="5 12" id="KW-0812">Transmembrane</keyword>
<evidence type="ECO:0000256" key="7">
    <source>
        <dbReference type="ARBA" id="ARBA00022737"/>
    </source>
</evidence>
<keyword evidence="7" id="KW-0677">Repeat</keyword>
<organism evidence="16 17">
    <name type="scientific">Abrus precatorius</name>
    <name type="common">Indian licorice</name>
    <name type="synonym">Glycine abrus</name>
    <dbReference type="NCBI Taxonomy" id="3816"/>
    <lineage>
        <taxon>Eukaryota</taxon>
        <taxon>Viridiplantae</taxon>
        <taxon>Streptophyta</taxon>
        <taxon>Embryophyta</taxon>
        <taxon>Tracheophyta</taxon>
        <taxon>Spermatophyta</taxon>
        <taxon>Magnoliopsida</taxon>
        <taxon>eudicotyledons</taxon>
        <taxon>Gunneridae</taxon>
        <taxon>Pentapetalae</taxon>
        <taxon>rosids</taxon>
        <taxon>fabids</taxon>
        <taxon>Fabales</taxon>
        <taxon>Fabaceae</taxon>
        <taxon>Papilionoideae</taxon>
        <taxon>50 kb inversion clade</taxon>
        <taxon>NPAAA clade</taxon>
        <taxon>indigoferoid/millettioid clade</taxon>
        <taxon>Abreae</taxon>
        <taxon>Abrus</taxon>
    </lineage>
</organism>
<dbReference type="InterPro" id="IPR001611">
    <property type="entry name" value="Leu-rich_rpt"/>
</dbReference>
<dbReference type="SUPFAM" id="SSF52047">
    <property type="entry name" value="RNI-like"/>
    <property type="match status" value="2"/>
</dbReference>
<name>A0A8B8LMW6_ABRPR</name>
<evidence type="ECO:0000256" key="6">
    <source>
        <dbReference type="ARBA" id="ARBA00022729"/>
    </source>
</evidence>
<keyword evidence="10" id="KW-0675">Receptor</keyword>
<dbReference type="InterPro" id="IPR046956">
    <property type="entry name" value="RLP23-like"/>
</dbReference>
<dbReference type="FunFam" id="3.80.10.10:FF:000383">
    <property type="entry name" value="Leucine-rich repeat receptor protein kinase EMS1"/>
    <property type="match status" value="2"/>
</dbReference>